<dbReference type="InterPro" id="IPR007699">
    <property type="entry name" value="SGS_dom"/>
</dbReference>
<comment type="caution">
    <text evidence="6">The sequence shown here is derived from an EMBL/GenBank/DDBJ whole genome shotgun (WGS) entry which is preliminary data.</text>
</comment>
<dbReference type="Gene3D" id="2.60.40.790">
    <property type="match status" value="1"/>
</dbReference>
<dbReference type="Proteomes" id="UP000654075">
    <property type="component" value="Unassembled WGS sequence"/>
</dbReference>
<evidence type="ECO:0000259" key="5">
    <source>
        <dbReference type="PROSITE" id="PS51203"/>
    </source>
</evidence>
<dbReference type="Pfam" id="PF04969">
    <property type="entry name" value="CS"/>
    <property type="match status" value="1"/>
</dbReference>
<dbReference type="Pfam" id="PF05002">
    <property type="entry name" value="SGS"/>
    <property type="match status" value="1"/>
</dbReference>
<dbReference type="Pfam" id="PF18130">
    <property type="entry name" value="ATPgrasp_N"/>
    <property type="match status" value="1"/>
</dbReference>
<dbReference type="GO" id="GO:0046872">
    <property type="term" value="F:metal ion binding"/>
    <property type="evidence" value="ECO:0007669"/>
    <property type="project" value="InterPro"/>
</dbReference>
<evidence type="ECO:0008006" key="8">
    <source>
        <dbReference type="Google" id="ProtNLM"/>
    </source>
</evidence>
<keyword evidence="1" id="KW-0547">Nucleotide-binding</keyword>
<feature type="domain" description="ATP-grasp" evidence="3">
    <location>
        <begin position="316"/>
        <end position="532"/>
    </location>
</feature>
<feature type="region of interest" description="Disordered" evidence="2">
    <location>
        <begin position="668"/>
        <end position="715"/>
    </location>
</feature>
<dbReference type="AlphaFoldDB" id="A0A813GU92"/>
<dbReference type="InterPro" id="IPR011761">
    <property type="entry name" value="ATP-grasp"/>
</dbReference>
<feature type="compositionally biased region" description="Basic and acidic residues" evidence="2">
    <location>
        <begin position="694"/>
        <end position="715"/>
    </location>
</feature>
<dbReference type="InterPro" id="IPR008978">
    <property type="entry name" value="HSP20-like_chaperone"/>
</dbReference>
<organism evidence="6 7">
    <name type="scientific">Polarella glacialis</name>
    <name type="common">Dinoflagellate</name>
    <dbReference type="NCBI Taxonomy" id="89957"/>
    <lineage>
        <taxon>Eukaryota</taxon>
        <taxon>Sar</taxon>
        <taxon>Alveolata</taxon>
        <taxon>Dinophyceae</taxon>
        <taxon>Suessiales</taxon>
        <taxon>Suessiaceae</taxon>
        <taxon>Polarella</taxon>
    </lineage>
</organism>
<dbReference type="PANTHER" id="PTHR45862">
    <property type="entry name" value="PROTEIN SGT1 HOMOLOG"/>
    <property type="match status" value="1"/>
</dbReference>
<dbReference type="PROSITE" id="PS51048">
    <property type="entry name" value="SGS"/>
    <property type="match status" value="1"/>
</dbReference>
<dbReference type="EMBL" id="CAJNNV010028989">
    <property type="protein sequence ID" value="CAE8626542.1"/>
    <property type="molecule type" value="Genomic_DNA"/>
</dbReference>
<feature type="region of interest" description="Disordered" evidence="2">
    <location>
        <begin position="608"/>
        <end position="629"/>
    </location>
</feature>
<protein>
    <recommendedName>
        <fullName evidence="8">ATP-grasp domain-containing protein</fullName>
    </recommendedName>
</protein>
<dbReference type="Pfam" id="PF13535">
    <property type="entry name" value="ATP-grasp_4"/>
    <property type="match status" value="1"/>
</dbReference>
<dbReference type="Gene3D" id="3.40.50.20">
    <property type="match status" value="1"/>
</dbReference>
<dbReference type="SUPFAM" id="SSF56059">
    <property type="entry name" value="Glutathione synthetase ATP-binding domain-like"/>
    <property type="match status" value="1"/>
</dbReference>
<evidence type="ECO:0000256" key="1">
    <source>
        <dbReference type="PROSITE-ProRule" id="PRU00409"/>
    </source>
</evidence>
<dbReference type="PROSITE" id="PS51203">
    <property type="entry name" value="CS"/>
    <property type="match status" value="1"/>
</dbReference>
<proteinExistence type="predicted"/>
<feature type="compositionally biased region" description="Polar residues" evidence="2">
    <location>
        <begin position="672"/>
        <end position="686"/>
    </location>
</feature>
<name>A0A813GU92_POLGL</name>
<keyword evidence="1" id="KW-0067">ATP-binding</keyword>
<evidence type="ECO:0000313" key="6">
    <source>
        <dbReference type="EMBL" id="CAE8626542.1"/>
    </source>
</evidence>
<accession>A0A813GU92</accession>
<dbReference type="PROSITE" id="PS50975">
    <property type="entry name" value="ATP_GRASP"/>
    <property type="match status" value="1"/>
</dbReference>
<dbReference type="InterPro" id="IPR041472">
    <property type="entry name" value="BL00235/CARNS1_N"/>
</dbReference>
<dbReference type="SUPFAM" id="SSF49764">
    <property type="entry name" value="HSP20-like chaperones"/>
    <property type="match status" value="1"/>
</dbReference>
<gene>
    <name evidence="6" type="ORF">PGLA1383_LOCUS43469</name>
</gene>
<dbReference type="GO" id="GO:0051087">
    <property type="term" value="F:protein-folding chaperone binding"/>
    <property type="evidence" value="ECO:0007669"/>
    <property type="project" value="InterPro"/>
</dbReference>
<dbReference type="InterPro" id="IPR007052">
    <property type="entry name" value="CS_dom"/>
</dbReference>
<dbReference type="CDD" id="cd06466">
    <property type="entry name" value="p23_CS_SGT1_like"/>
    <property type="match status" value="1"/>
</dbReference>
<dbReference type="InterPro" id="IPR044563">
    <property type="entry name" value="Sgt1-like"/>
</dbReference>
<evidence type="ECO:0000256" key="2">
    <source>
        <dbReference type="SAM" id="MobiDB-lite"/>
    </source>
</evidence>
<feature type="domain" description="CS" evidence="5">
    <location>
        <begin position="512"/>
        <end position="604"/>
    </location>
</feature>
<keyword evidence="7" id="KW-1185">Reference proteome</keyword>
<evidence type="ECO:0000259" key="4">
    <source>
        <dbReference type="PROSITE" id="PS51048"/>
    </source>
</evidence>
<evidence type="ECO:0000313" key="7">
    <source>
        <dbReference type="Proteomes" id="UP000654075"/>
    </source>
</evidence>
<feature type="domain" description="SGS" evidence="4">
    <location>
        <begin position="618"/>
        <end position="713"/>
    </location>
</feature>
<sequence>MGRAAGPASWCGGCFAGFGRGEPPLRPDSSPNAPNGNPPVVNTIEEALNIERPFAGTFVPSPMARERSVSVGAWASPVPRGNQQGQPLEGDFDFDMIIDECFVPQPLASRLDTDIPAGRVLAVKNEGTRSRFEAEQLLASPGTLPPPMTADQREEAIRKILPTATFQMLAQVPPDLLQDANETSFKLRRQLMQGATIVFISAGLPGKRFTFETAAALGVKCVILEHPDSWSRTLVDEGLVAKFLPVDFSKSSEEIFTQALGLIRALGEDGITGPADGLASFVELSIPLVSRLAEALGLPGHRPAAVDSARNKHQTRAALKAAGLPTPKNFLLQSMDQIPEAARQVGFPAVLKPVSGAASLGVKKVLCEKDMASTYQEIVTELSSLVLSSGALIQGPADGSGIKASNNCDMTVLMEQFLDGVEVDVDVVMSEGQHRYACVSDNGPTLEPYFNETWAVCPSLLPKDRQVALRELAVASVKACGFTSGVFHVESGTHRRVRLVIRLPGGQATAGGPSSKRQSYQNNTHAFLTLFAKGVQEESCKTDIREQELSISFPLPGSTDEEFQLDLELFDAVDPGACKVEVSKLKIEVALAKRTVGVQWKDLERQVEAEELSPDQPAYPTSNKSKRDWGKIERDVEAELNNEKPEGDQALNKLFSQIYERADDETRRAMNKSFQTSGGTVLSTNWGEVASNDYEGKDRPTPPEGQVWKDWRNKE</sequence>
<dbReference type="OrthoDB" id="1898560at2759"/>
<dbReference type="GO" id="GO:0005524">
    <property type="term" value="F:ATP binding"/>
    <property type="evidence" value="ECO:0007669"/>
    <property type="project" value="UniProtKB-UniRule"/>
</dbReference>
<dbReference type="Gene3D" id="3.30.470.20">
    <property type="entry name" value="ATP-grasp fold, B domain"/>
    <property type="match status" value="1"/>
</dbReference>
<reference evidence="6" key="1">
    <citation type="submission" date="2021-02" db="EMBL/GenBank/DDBJ databases">
        <authorList>
            <person name="Dougan E. K."/>
            <person name="Rhodes N."/>
            <person name="Thang M."/>
            <person name="Chan C."/>
        </authorList>
    </citation>
    <scope>NUCLEOTIDE SEQUENCE</scope>
</reference>
<evidence type="ECO:0000259" key="3">
    <source>
        <dbReference type="PROSITE" id="PS50975"/>
    </source>
</evidence>